<accession>A0A832G8G4</accession>
<sequence>MKSGTIILFVLFLSLISISFFYFNKNREVYSKPPKTSGALEALQNWTLKRAYPENDIPSSKYYAAFLSAQKSLKKISGANYQWEQIGPHNIGGRTLDVEFNPQNPNTIFAGAASGGLWRSYTAGTGALAWERIETGYPVLGVSSIAIMPDDSNTIYIGTGEVYNYQLALGGEVIRTTRGSYGIGILKSTDYGQTWIKSLDWSYDQQRGVNEVEIDPNNHSIIWAATTEGIFKSTDAGLNWTNVHSVIMGFDVLINPQNSNTVYVTHGNFGSAGHGIYRTTDGGNTWTKLVNGLPTTFNGKAILSIYKNNPSIIYASIGNGSFSGAGTWLCKSTNGGDSWTIVNTLDYATYQGWYSHWVGVSPFDSTLVLTGGIDVFKSTNGGSTLTQKSYWYNWDFGVTPPGGPEGPPDYVHADQHSITFHPTNPDIIYLGTDGGVFRTTDAGETFSGCNGGYQSTQFYNGFSSSFNLPDLAIGGMQDNATAIYQGSVAWFRAIGGDGCQTGIDPYNDNILYGTYQYLNILKSTDGGLNWFGIGPSNRDDPAFVGPFVVCRSNSNVIYAGSRKFHKTTNGGNIWTLGNGGNVLDGNQILSIGVSATSTDTIYVGTAPVNSRGRIFRSTNGGTTFTDITGTLPDRYPDDIAVDPNDSKTVYVVFSGFGTSHLFKSTDAGNNWIDIGSQLPDVPSSAIAIDPNNSNILYFGNDIGVYVSTDAGQTWSDYSIGLPFGCIVIDLSVVRATNRIRAVTHGNGVYEAPLYNPVSVDDNSNQLISGFILEQNYPNPFNPSTKISFTIPASSLNPFSKGEGTFVSLKVYDVLGNEVATLVDEYKSAGNYEIVFNVAQSASADRPELASGVYFYRLSSGNYSETKKMILLR</sequence>
<dbReference type="InterPro" id="IPR015943">
    <property type="entry name" value="WD40/YVTN_repeat-like_dom_sf"/>
</dbReference>
<evidence type="ECO:0000256" key="1">
    <source>
        <dbReference type="SAM" id="Phobius"/>
    </source>
</evidence>
<keyword evidence="1" id="KW-0812">Transmembrane</keyword>
<organism evidence="3">
    <name type="scientific">Ignavibacterium album</name>
    <dbReference type="NCBI Taxonomy" id="591197"/>
    <lineage>
        <taxon>Bacteria</taxon>
        <taxon>Pseudomonadati</taxon>
        <taxon>Ignavibacteriota</taxon>
        <taxon>Ignavibacteria</taxon>
        <taxon>Ignavibacteriales</taxon>
        <taxon>Ignavibacteriaceae</taxon>
        <taxon>Ignavibacterium</taxon>
    </lineage>
</organism>
<evidence type="ECO:0000313" key="3">
    <source>
        <dbReference type="EMBL" id="HGT49202.1"/>
    </source>
</evidence>
<dbReference type="Pfam" id="PF18962">
    <property type="entry name" value="Por_Secre_tail"/>
    <property type="match status" value="1"/>
</dbReference>
<dbReference type="Gene3D" id="2.60.40.4070">
    <property type="match status" value="1"/>
</dbReference>
<keyword evidence="1" id="KW-0472">Membrane</keyword>
<name>A0A832G8G4_9BACT</name>
<feature type="domain" description="Secretion system C-terminal sorting" evidence="2">
    <location>
        <begin position="776"/>
        <end position="869"/>
    </location>
</feature>
<dbReference type="NCBIfam" id="TIGR04183">
    <property type="entry name" value="Por_Secre_tail"/>
    <property type="match status" value="1"/>
</dbReference>
<dbReference type="SUPFAM" id="SSF63829">
    <property type="entry name" value="Calcium-dependent phosphotriesterase"/>
    <property type="match status" value="1"/>
</dbReference>
<keyword evidence="1" id="KW-1133">Transmembrane helix</keyword>
<dbReference type="SUPFAM" id="SSF110296">
    <property type="entry name" value="Oligoxyloglucan reducing end-specific cellobiohydrolase"/>
    <property type="match status" value="2"/>
</dbReference>
<dbReference type="PANTHER" id="PTHR43739">
    <property type="entry name" value="XYLOGLUCANASE (EUROFUNG)"/>
    <property type="match status" value="1"/>
</dbReference>
<gene>
    <name evidence="3" type="ORF">ENS56_14285</name>
</gene>
<dbReference type="AlphaFoldDB" id="A0A832G8G4"/>
<reference evidence="3" key="1">
    <citation type="journal article" date="2020" name="mSystems">
        <title>Genome- and Community-Level Interaction Insights into Carbon Utilization and Element Cycling Functions of Hydrothermarchaeota in Hydrothermal Sediment.</title>
        <authorList>
            <person name="Zhou Z."/>
            <person name="Liu Y."/>
            <person name="Xu W."/>
            <person name="Pan J."/>
            <person name="Luo Z.H."/>
            <person name="Li M."/>
        </authorList>
    </citation>
    <scope>NUCLEOTIDE SEQUENCE [LARGE SCALE GENOMIC DNA]</scope>
    <source>
        <strain evidence="3">SpSt-500</strain>
    </source>
</reference>
<dbReference type="PANTHER" id="PTHR43739:SF5">
    <property type="entry name" value="EXO-ALPHA-SIALIDASE"/>
    <property type="match status" value="1"/>
</dbReference>
<comment type="caution">
    <text evidence="3">The sequence shown here is derived from an EMBL/GenBank/DDBJ whole genome shotgun (WGS) entry which is preliminary data.</text>
</comment>
<dbReference type="GO" id="GO:0010411">
    <property type="term" value="P:xyloglucan metabolic process"/>
    <property type="evidence" value="ECO:0007669"/>
    <property type="project" value="TreeGrafter"/>
</dbReference>
<dbReference type="Gene3D" id="2.130.10.10">
    <property type="entry name" value="YVTN repeat-like/Quinoprotein amine dehydrogenase"/>
    <property type="match status" value="4"/>
</dbReference>
<proteinExistence type="predicted"/>
<dbReference type="CDD" id="cd15482">
    <property type="entry name" value="Sialidase_non-viral"/>
    <property type="match status" value="2"/>
</dbReference>
<protein>
    <submittedName>
        <fullName evidence="3">T9SS type A sorting domain-containing protein</fullName>
    </submittedName>
</protein>
<dbReference type="InterPro" id="IPR026444">
    <property type="entry name" value="Secre_tail"/>
</dbReference>
<evidence type="ECO:0000259" key="2">
    <source>
        <dbReference type="Pfam" id="PF18962"/>
    </source>
</evidence>
<feature type="transmembrane region" description="Helical" evidence="1">
    <location>
        <begin position="6"/>
        <end position="23"/>
    </location>
</feature>
<dbReference type="InterPro" id="IPR052025">
    <property type="entry name" value="Xyloglucanase_GH74"/>
</dbReference>
<dbReference type="EMBL" id="DSVI01000027">
    <property type="protein sequence ID" value="HGT49202.1"/>
    <property type="molecule type" value="Genomic_DNA"/>
</dbReference>